<reference evidence="3" key="1">
    <citation type="submission" date="2018-05" db="EMBL/GenBank/DDBJ databases">
        <title>Pedobacter paludis sp. nov., isolated from wetland soil.</title>
        <authorList>
            <person name="Zhang Y."/>
        </authorList>
    </citation>
    <scope>NUCLEOTIDE SEQUENCE [LARGE SCALE GENOMIC DNA]</scope>
    <source>
        <strain evidence="3">R-8</strain>
    </source>
</reference>
<evidence type="ECO:0000313" key="3">
    <source>
        <dbReference type="Proteomes" id="UP000245391"/>
    </source>
</evidence>
<dbReference type="EMBL" id="QGNY01000004">
    <property type="protein sequence ID" value="PWS31668.1"/>
    <property type="molecule type" value="Genomic_DNA"/>
</dbReference>
<evidence type="ECO:0008006" key="4">
    <source>
        <dbReference type="Google" id="ProtNLM"/>
    </source>
</evidence>
<keyword evidence="3" id="KW-1185">Reference proteome</keyword>
<keyword evidence="1" id="KW-0732">Signal</keyword>
<gene>
    <name evidence="2" type="ORF">DF947_13870</name>
</gene>
<name>A0A317F2G2_9SPHI</name>
<organism evidence="2 3">
    <name type="scientific">Pedobacter paludis</name>
    <dbReference type="NCBI Taxonomy" id="2203212"/>
    <lineage>
        <taxon>Bacteria</taxon>
        <taxon>Pseudomonadati</taxon>
        <taxon>Bacteroidota</taxon>
        <taxon>Sphingobacteriia</taxon>
        <taxon>Sphingobacteriales</taxon>
        <taxon>Sphingobacteriaceae</taxon>
        <taxon>Pedobacter</taxon>
    </lineage>
</organism>
<feature type="signal peptide" evidence="1">
    <location>
        <begin position="1"/>
        <end position="22"/>
    </location>
</feature>
<proteinExistence type="predicted"/>
<evidence type="ECO:0000313" key="2">
    <source>
        <dbReference type="EMBL" id="PWS31668.1"/>
    </source>
</evidence>
<accession>A0A317F2G2</accession>
<dbReference type="AlphaFoldDB" id="A0A317F2G2"/>
<evidence type="ECO:0000256" key="1">
    <source>
        <dbReference type="SAM" id="SignalP"/>
    </source>
</evidence>
<protein>
    <recommendedName>
        <fullName evidence="4">IPTL-CTERM protein sorting domain-containing protein</fullName>
    </recommendedName>
</protein>
<dbReference type="Proteomes" id="UP000245391">
    <property type="component" value="Unassembled WGS sequence"/>
</dbReference>
<sequence length="114" mass="12414">MGKFKILFLFGLFCFILENSYAQTGCIGDITGNLYVTNTGGTTYNLFGTSYANPESLYCIIPKGGTCSISGFGGTLVTYGLPAGCSLDEYILPFAMGLSALTFYYIRRRKIQGY</sequence>
<feature type="chain" id="PRO_5016281873" description="IPTL-CTERM protein sorting domain-containing protein" evidence="1">
    <location>
        <begin position="23"/>
        <end position="114"/>
    </location>
</feature>
<comment type="caution">
    <text evidence="2">The sequence shown here is derived from an EMBL/GenBank/DDBJ whole genome shotgun (WGS) entry which is preliminary data.</text>
</comment>